<sequence>MLKVLPPFSKRVMIKFITFFIFAAFSVFTQSHELSNGYLTLTNDSNNTLSGELLLKPEDIGQTAGLDSNNDGNLTWGEVNRNHTMANDYIQNHLVIRGSETRCTVSIAPPSIRDISAESLLVYPLSVNCVYVNEVSIQYTGIVSDFPTHKLLTTVTLNDHTSVYVLSDERSHVTISATGNSWTSLFGEMVYQGIWHIFIGLDHILFLVATLLTVNLYRENKSWVKEQSKMHIIKSTVILVSTFTLAHSITLTATALDFITLDSRIVELGIAISVAITALNNIYPIIMRLGFITFGFGLLHGMGFASVFGDLNAQSGSLVMNVFAFNIGVELGQLAIVTMLLPLLILLRNVRLYSKAIMPIASSVIAVVAINWTLQRW</sequence>
<dbReference type="Proteomes" id="UP000063991">
    <property type="component" value="Chromosome"/>
</dbReference>
<feature type="transmembrane region" description="Helical" evidence="1">
    <location>
        <begin position="12"/>
        <end position="29"/>
    </location>
</feature>
<evidence type="ECO:0000313" key="2">
    <source>
        <dbReference type="EMBL" id="AMJ99547.1"/>
    </source>
</evidence>
<feature type="transmembrane region" description="Helical" evidence="1">
    <location>
        <begin position="237"/>
        <end position="259"/>
    </location>
</feature>
<keyword evidence="1" id="KW-0472">Membrane</keyword>
<feature type="transmembrane region" description="Helical" evidence="1">
    <location>
        <begin position="356"/>
        <end position="374"/>
    </location>
</feature>
<proteinExistence type="predicted"/>
<dbReference type="EMBL" id="CP014323">
    <property type="protein sequence ID" value="AMJ99547.1"/>
    <property type="molecule type" value="Genomic_DNA"/>
</dbReference>
<dbReference type="AlphaFoldDB" id="A0A126Q2L7"/>
<reference evidence="2 3" key="1">
    <citation type="submission" date="2015-12" db="EMBL/GenBank/DDBJ databases">
        <authorList>
            <person name="Shamseldin A."/>
            <person name="Moawad H."/>
            <person name="Abd El-Rahim W.M."/>
            <person name="Sadowsky M.J."/>
        </authorList>
    </citation>
    <scope>NUCLEOTIDE SEQUENCE [LARGE SCALE GENOMIC DNA]</scope>
    <source>
        <strain evidence="2 3">D7</strain>
    </source>
</reference>
<evidence type="ECO:0000256" key="1">
    <source>
        <dbReference type="SAM" id="Phobius"/>
    </source>
</evidence>
<evidence type="ECO:0000313" key="3">
    <source>
        <dbReference type="Proteomes" id="UP000063991"/>
    </source>
</evidence>
<dbReference type="InterPro" id="IPR032809">
    <property type="entry name" value="Put_HupE_UreJ"/>
</dbReference>
<feature type="transmembrane region" description="Helical" evidence="1">
    <location>
        <begin position="265"/>
        <end position="282"/>
    </location>
</feature>
<feature type="transmembrane region" description="Helical" evidence="1">
    <location>
        <begin position="194"/>
        <end position="217"/>
    </location>
</feature>
<evidence type="ECO:0008006" key="4">
    <source>
        <dbReference type="Google" id="ProtNLM"/>
    </source>
</evidence>
<dbReference type="Pfam" id="PF13795">
    <property type="entry name" value="HupE_UreJ_2"/>
    <property type="match status" value="1"/>
</dbReference>
<organism evidence="2 3">
    <name type="scientific">Alteromonas macleodii</name>
    <name type="common">Pseudoalteromonas macleodii</name>
    <dbReference type="NCBI Taxonomy" id="28108"/>
    <lineage>
        <taxon>Bacteria</taxon>
        <taxon>Pseudomonadati</taxon>
        <taxon>Pseudomonadota</taxon>
        <taxon>Gammaproteobacteria</taxon>
        <taxon>Alteromonadales</taxon>
        <taxon>Alteromonadaceae</taxon>
        <taxon>Alteromonas/Salinimonas group</taxon>
        <taxon>Alteromonas</taxon>
    </lineage>
</organism>
<keyword evidence="1" id="KW-0812">Transmembrane</keyword>
<accession>A0A126Q2L7</accession>
<name>A0A126Q2L7_ALTMA</name>
<protein>
    <recommendedName>
        <fullName evidence="4">HupE / UreJ protein</fullName>
    </recommendedName>
</protein>
<feature type="transmembrane region" description="Helical" evidence="1">
    <location>
        <begin position="320"/>
        <end position="344"/>
    </location>
</feature>
<gene>
    <name evidence="2" type="ORF">AVL55_16125</name>
</gene>
<feature type="transmembrane region" description="Helical" evidence="1">
    <location>
        <begin position="289"/>
        <end position="308"/>
    </location>
</feature>
<keyword evidence="1" id="KW-1133">Transmembrane helix</keyword>